<dbReference type="InterPro" id="IPR010090">
    <property type="entry name" value="Phage_tape_meas"/>
</dbReference>
<organism evidence="5 6">
    <name type="scientific">Bacteroides salyersiae</name>
    <dbReference type="NCBI Taxonomy" id="291644"/>
    <lineage>
        <taxon>Bacteria</taxon>
        <taxon>Pseudomonadati</taxon>
        <taxon>Bacteroidota</taxon>
        <taxon>Bacteroidia</taxon>
        <taxon>Bacteroidales</taxon>
        <taxon>Bacteroidaceae</taxon>
        <taxon>Bacteroides</taxon>
    </lineage>
</organism>
<dbReference type="RefSeq" id="WP_055228874.1">
    <property type="nucleotide sequence ID" value="NZ_RCXT01000005.1"/>
</dbReference>
<evidence type="ECO:0000259" key="4">
    <source>
        <dbReference type="Pfam" id="PF10145"/>
    </source>
</evidence>
<evidence type="ECO:0000256" key="2">
    <source>
        <dbReference type="SAM" id="Coils"/>
    </source>
</evidence>
<feature type="compositionally biased region" description="Basic and acidic residues" evidence="3">
    <location>
        <begin position="1104"/>
        <end position="1114"/>
    </location>
</feature>
<dbReference type="PANTHER" id="PTHR37813">
    <property type="entry name" value="FELS-2 PROPHAGE PROTEIN"/>
    <property type="match status" value="1"/>
</dbReference>
<keyword evidence="2" id="KW-0175">Coiled coil</keyword>
<dbReference type="NCBIfam" id="TIGR01760">
    <property type="entry name" value="tape_meas_TP901"/>
    <property type="match status" value="1"/>
</dbReference>
<dbReference type="Proteomes" id="UP000422221">
    <property type="component" value="Unassembled WGS sequence"/>
</dbReference>
<reference evidence="5 6" key="1">
    <citation type="journal article" date="2019" name="Nat. Med.">
        <title>A library of human gut bacterial isolates paired with longitudinal multiomics data enables mechanistic microbiome research.</title>
        <authorList>
            <person name="Poyet M."/>
            <person name="Groussin M."/>
            <person name="Gibbons S.M."/>
            <person name="Avila-Pacheco J."/>
            <person name="Jiang X."/>
            <person name="Kearney S.M."/>
            <person name="Perrotta A.R."/>
            <person name="Berdy B."/>
            <person name="Zhao S."/>
            <person name="Lieberman T.D."/>
            <person name="Swanson P.K."/>
            <person name="Smith M."/>
            <person name="Roesemann S."/>
            <person name="Alexander J.E."/>
            <person name="Rich S.A."/>
            <person name="Livny J."/>
            <person name="Vlamakis H."/>
            <person name="Clish C."/>
            <person name="Bullock K."/>
            <person name="Deik A."/>
            <person name="Scott J."/>
            <person name="Pierce K.A."/>
            <person name="Xavier R.J."/>
            <person name="Alm E.J."/>
        </authorList>
    </citation>
    <scope>NUCLEOTIDE SEQUENCE [LARGE SCALE GENOMIC DNA]</scope>
    <source>
        <strain evidence="5 6">BIOML-A10</strain>
    </source>
</reference>
<comment type="caution">
    <text evidence="5">The sequence shown here is derived from an EMBL/GenBank/DDBJ whole genome shotgun (WGS) entry which is preliminary data.</text>
</comment>
<keyword evidence="1" id="KW-1188">Viral release from host cell</keyword>
<protein>
    <submittedName>
        <fullName evidence="5">Phage tail tape measure protein</fullName>
    </submittedName>
</protein>
<dbReference type="PANTHER" id="PTHR37813:SF1">
    <property type="entry name" value="FELS-2 PROPHAGE PROTEIN"/>
    <property type="match status" value="1"/>
</dbReference>
<sequence length="1302" mass="143711">MAELVIEGLVKDGEIQTLVELDNTIERVRATYANAAKDLAKGLKINVDGIADLEKLGSIYTTQSKNASSASNELTEALRKQSEISQTVTKRIEEKLNAEKLSTAEIKKLTKASADNASSLEKSAKAEANLTKAQNAGNSTRKKTVLTEEERLKLIRTAITLTNQEVHSKAQAKEMNKQLQKAVDVLKDTDENYIRTLARLNSTIGINTDYVKRNSDRYTQQKMTVGAYREEIKAAIIELENGNRSMKNMGIIARNSGLMLQQHMGKGLSQVGMGLKGIAAGYIGAQAVVTGVVALFTKLREGVGDIVKFEYANSRLAAILGTTSNKIKELTSDAQRLGATTKYTASEATELQIELAKLGFTRKEILESTEAVLKFAQATGAELSDAAALSGAALRMFNADTKETERYVSAMAVATSKSALSFSYLATALPIVGPVAKAFNFTIEDTLALVGKLADAGFDASMSATATRNILLNLADTNGVLAKSLGGPVKTLPELVIGLQKLKEQGVDLNTTLEMTDKRSVAAFNAFLTAADKIVPLRDQITGVDGELANMAHTMGDNVQGALANLSSAWEAFMLSFSESTGPAKEFLNWMADKIRSIANDLKSPEDKITQIETNFRGLAQKDANNKILEAEKEFQSEYKRLLDAGDSEEEAYTKAVIQMKNKRIEVTAQERKALERMKTGALYSTSEFENMSWFKNAGAKMFGVYTKEAQKADRAQLEFSKNFFRIYSSDEFNAGLDKIAEKFNPKNENTESTFKKPLTDKEKRELEKAAQEKLKIQQTYQESELSLMDEGLEKELARIGIEYSKKIAAVKGYSREEIATRKNLAKEMQRALDEYSIKYNSDREKKDIENALTVVRKGSKEELDLKLQQLELQRESEIDAAEKTGEDVFLIAEKYAKKKKELYEKYASDQISLIAENASHEQKIRDEEHIMDMLALKKKLASKQITQQEYAAEEYRLRLDYARKTTEAAIDALELELQADNLSADDRAKIAEQLQKLKADLAEEEAEAEIAAINSVTKADEKAQKERQKNLKKWLQTASQAVGAIGSLVSTVYDGQIDRIEEEQDANDEKYEKDVERYEKQAEQGAISEEEAEARKRSAKAATEAKNEELEKKKQEIAHKQAVWEKATSIAQAGIATALAITEALPNIPLSILIGALGAIQVATILATPIPSYAEGTKDGAHPGGKALVGDAGKHEVVMYAGKAWVTPDTPTLVDLPKGAQVFPDVSSIDLPDWDVPEWDVPSLSPTFVGVDTTGEPIIFNDYSDLKYEIKGLRHELRSIGKQQHKDACARDYKYYMLSRL</sequence>
<feature type="domain" description="Phage tail tape measure protein" evidence="4">
    <location>
        <begin position="333"/>
        <end position="518"/>
    </location>
</feature>
<evidence type="ECO:0000313" key="6">
    <source>
        <dbReference type="Proteomes" id="UP000422221"/>
    </source>
</evidence>
<feature type="coiled-coil region" evidence="2">
    <location>
        <begin position="826"/>
        <end position="881"/>
    </location>
</feature>
<dbReference type="Pfam" id="PF10145">
    <property type="entry name" value="PhageMin_Tail"/>
    <property type="match status" value="1"/>
</dbReference>
<evidence type="ECO:0000256" key="3">
    <source>
        <dbReference type="SAM" id="MobiDB-lite"/>
    </source>
</evidence>
<feature type="region of interest" description="Disordered" evidence="3">
    <location>
        <begin position="1081"/>
        <end position="1114"/>
    </location>
</feature>
<evidence type="ECO:0000313" key="5">
    <source>
        <dbReference type="EMBL" id="KAA3765416.1"/>
    </source>
</evidence>
<evidence type="ECO:0000256" key="1">
    <source>
        <dbReference type="ARBA" id="ARBA00022612"/>
    </source>
</evidence>
<feature type="coiled-coil region" evidence="2">
    <location>
        <begin position="988"/>
        <end position="1015"/>
    </location>
</feature>
<proteinExistence type="predicted"/>
<name>A0A7J4XIW0_9BACE</name>
<accession>A0A7J4XIW0</accession>
<dbReference type="EMBL" id="VWMK01000009">
    <property type="protein sequence ID" value="KAA3765416.1"/>
    <property type="molecule type" value="Genomic_DNA"/>
</dbReference>
<gene>
    <name evidence="5" type="ORF">F3F73_10315</name>
</gene>